<evidence type="ECO:0000256" key="1">
    <source>
        <dbReference type="ARBA" id="ARBA00022690"/>
    </source>
</evidence>
<dbReference type="InterPro" id="IPR036331">
    <property type="entry name" value="Chagasin-like_sf"/>
</dbReference>
<reference evidence="3 4" key="1">
    <citation type="journal article" date="2012" name="J. Bacteriol.">
        <title>Complete genome sequence of a thermophilic methanogen, Methanocella conradii HZ254, isolated from Chinese rice field soil.</title>
        <authorList>
            <person name="Lu Z."/>
            <person name="Lu Y."/>
        </authorList>
    </citation>
    <scope>NUCLEOTIDE SEQUENCE [LARGE SCALE GENOMIC DNA]</scope>
    <source>
        <strain evidence="4">DSM 24694 / JCM 17849 / CGMCC 1.5162 / HZ254</strain>
    </source>
</reference>
<keyword evidence="1" id="KW-0646">Protease inhibitor</keyword>
<gene>
    <name evidence="3" type="ordered locus">Mtc_1737</name>
</gene>
<dbReference type="AlphaFoldDB" id="H8I9N0"/>
<dbReference type="GeneID" id="11971878"/>
<dbReference type="eggNOG" id="arCOG03544">
    <property type="taxonomic scope" value="Archaea"/>
</dbReference>
<name>H8I9N0_METCZ</name>
<sequence>MVNFRLAPLALVAIALIFSLGFMRMSYPPVLTEADNNSTIVVSQGTLIEIRLHERPASGLIWCIEASDGLALERDIALPSFPDPIVSIRHMVKNPYGIRCFDIRAIGRGHQNVTCTLESLQGRPIEKFVLHVEVEKSDVSPTAVKSCMTE</sequence>
<evidence type="ECO:0000256" key="2">
    <source>
        <dbReference type="ARBA" id="ARBA00022704"/>
    </source>
</evidence>
<dbReference type="Proteomes" id="UP000005233">
    <property type="component" value="Chromosome"/>
</dbReference>
<keyword evidence="4" id="KW-1185">Reference proteome</keyword>
<dbReference type="GO" id="GO:0004869">
    <property type="term" value="F:cysteine-type endopeptidase inhibitor activity"/>
    <property type="evidence" value="ECO:0007669"/>
    <property type="project" value="UniProtKB-KW"/>
</dbReference>
<dbReference type="PANTHER" id="PTHR36530:SF1">
    <property type="entry name" value="AMOEBIASIN-1"/>
    <property type="match status" value="1"/>
</dbReference>
<dbReference type="HOGENOM" id="CLU_1736412_0_0_2"/>
<proteinExistence type="predicted"/>
<dbReference type="PANTHER" id="PTHR36530">
    <property type="entry name" value="INHIBITOR OF CYSTEINE PEPTIDASE"/>
    <property type="match status" value="1"/>
</dbReference>
<dbReference type="EMBL" id="CP003243">
    <property type="protein sequence ID" value="AFD00481.1"/>
    <property type="molecule type" value="Genomic_DNA"/>
</dbReference>
<dbReference type="STRING" id="1041930.Mtc_1737"/>
<dbReference type="InterPro" id="IPR052781">
    <property type="entry name" value="Cys_protease_inhibitor_I42"/>
</dbReference>
<dbReference type="SUPFAM" id="SSF141066">
    <property type="entry name" value="ICP-like"/>
    <property type="match status" value="1"/>
</dbReference>
<protein>
    <submittedName>
        <fullName evidence="3">Secreted protein</fullName>
    </submittedName>
</protein>
<dbReference type="Gene3D" id="2.60.40.2020">
    <property type="match status" value="1"/>
</dbReference>
<accession>H8I9N0</accession>
<keyword evidence="2" id="KW-0789">Thiol protease inhibitor</keyword>
<evidence type="ECO:0000313" key="4">
    <source>
        <dbReference type="Proteomes" id="UP000005233"/>
    </source>
</evidence>
<dbReference type="KEGG" id="mez:Mtc_1737"/>
<dbReference type="RefSeq" id="WP_014406312.1">
    <property type="nucleotide sequence ID" value="NC_017034.1"/>
</dbReference>
<evidence type="ECO:0000313" key="3">
    <source>
        <dbReference type="EMBL" id="AFD00481.1"/>
    </source>
</evidence>
<organism evidence="3 4">
    <name type="scientific">Methanocella conradii (strain DSM 24694 / JCM 17849 / CGMCC 1.5162 / HZ254)</name>
    <dbReference type="NCBI Taxonomy" id="1041930"/>
    <lineage>
        <taxon>Archaea</taxon>
        <taxon>Methanobacteriati</taxon>
        <taxon>Methanobacteriota</taxon>
        <taxon>Stenosarchaea group</taxon>
        <taxon>Methanomicrobia</taxon>
        <taxon>Methanocellales</taxon>
        <taxon>Methanocellaceae</taxon>
        <taxon>Methanocella</taxon>
    </lineage>
</organism>